<evidence type="ECO:0000256" key="7">
    <source>
        <dbReference type="ARBA" id="ARBA00023002"/>
    </source>
</evidence>
<dbReference type="Gene3D" id="3.90.1150.10">
    <property type="entry name" value="Aspartate Aminotransferase, domain 1"/>
    <property type="match status" value="2"/>
</dbReference>
<dbReference type="Pfam" id="PF21478">
    <property type="entry name" value="GcvP2_C"/>
    <property type="match status" value="1"/>
</dbReference>
<dbReference type="PANTHER" id="PTHR11773:SF1">
    <property type="entry name" value="GLYCINE DEHYDROGENASE (DECARBOXYLATING), MITOCHONDRIAL"/>
    <property type="match status" value="1"/>
</dbReference>
<dbReference type="GO" id="GO:0005960">
    <property type="term" value="C:glycine cleavage complex"/>
    <property type="evidence" value="ECO:0007669"/>
    <property type="project" value="TreeGrafter"/>
</dbReference>
<evidence type="ECO:0000256" key="3">
    <source>
        <dbReference type="ARBA" id="ARBA00010756"/>
    </source>
</evidence>
<dbReference type="InterPro" id="IPR049316">
    <property type="entry name" value="GDC-P_C"/>
</dbReference>
<dbReference type="EC" id="1.4.4.2" evidence="5"/>
<feature type="domain" description="Glycine dehydrogenase C-terminal" evidence="12">
    <location>
        <begin position="828"/>
        <end position="948"/>
    </location>
</feature>
<evidence type="ECO:0000256" key="1">
    <source>
        <dbReference type="ARBA" id="ARBA00001933"/>
    </source>
</evidence>
<keyword evidence="6 9" id="KW-0663">Pyridoxal phosphate</keyword>
<comment type="cofactor">
    <cofactor evidence="1 9">
        <name>pyridoxal 5'-phosphate</name>
        <dbReference type="ChEBI" id="CHEBI:597326"/>
    </cofactor>
</comment>
<keyword evidence="7 13" id="KW-0560">Oxidoreductase</keyword>
<proteinExistence type="inferred from homology"/>
<evidence type="ECO:0000313" key="13">
    <source>
        <dbReference type="EMBL" id="NMF08843.1"/>
    </source>
</evidence>
<comment type="subunit">
    <text evidence="4">The glycine cleavage system is composed of four proteins: P, T, L and H.</text>
</comment>
<evidence type="ECO:0000256" key="8">
    <source>
        <dbReference type="ARBA" id="ARBA00049026"/>
    </source>
</evidence>
<dbReference type="Gene3D" id="3.40.640.10">
    <property type="entry name" value="Type I PLP-dependent aspartate aminotransferase-like (Major domain)"/>
    <property type="match status" value="2"/>
</dbReference>
<dbReference type="AlphaFoldDB" id="A0A7X9SVL6"/>
<dbReference type="InterPro" id="IPR049315">
    <property type="entry name" value="GDC-P_N"/>
</dbReference>
<dbReference type="GO" id="GO:0019464">
    <property type="term" value="P:glycine decarboxylation via glycine cleavage system"/>
    <property type="evidence" value="ECO:0007669"/>
    <property type="project" value="TreeGrafter"/>
</dbReference>
<evidence type="ECO:0000259" key="12">
    <source>
        <dbReference type="Pfam" id="PF21478"/>
    </source>
</evidence>
<dbReference type="RefSeq" id="WP_168937508.1">
    <property type="nucleotide sequence ID" value="NZ_DYUU01000105.1"/>
</dbReference>
<dbReference type="SUPFAM" id="SSF53383">
    <property type="entry name" value="PLP-dependent transferases"/>
    <property type="match status" value="2"/>
</dbReference>
<feature type="domain" description="Glycine cleavage system P-protein N-terminal" evidence="11">
    <location>
        <begin position="525"/>
        <end position="777"/>
    </location>
</feature>
<name>A0A7X9SVL6_9CORY</name>
<sequence length="1042" mass="107338">MATPHDAFVHRHIGPDPAGTAEILDFLGYDSPAELAAAALPADIAQTEPTQLPDALDEAGALAALRGFAAKNTVKKQLIGAGYHDTITPAVIRRNVVENPGWYTAYTPYQPEISQGRLEALLNFQTAVSDLTGLPVAGASLLDEATAVAEAVQMMARGNAKAAKKGGVVLLDAALHRQNLTVTIARAEAAGIDVRVVEIGDDVDEALADSLASATVASGGDEGGAASETAGDGAAGGEAPPLIGVVLANPGTTGEVRDLAAPIASAKAAGGLVTVACDLLAQVLIASPGSLGADIAVGSAQRFGVPLFFGGPHAAFMSCTEALQRKLPGRLVGVSVDADGAPAYRLALQTREQHIRRDRATSNICTAQALLAVIAGFYAVWHGPAGLREIASAVHARACALADLLRDAGFEPIHATFFDTLAVDVSGRADSVRPGADVVLAAAVEAGFNLRRISDDVVGVSIGESTTDADVAALVAAISGGPAVDDAPGDEVAGTVAKQSLDAGPLADLLRTDDVLTHPIFNTIRSETQMMRYLRRLSDRDLALDRTMIPLGSCTMKLNAAVSMEPITWPEFAGIHPMAPEDQAAGWLELIADLEDRLARITGYAKVSVQPNAGSQGEFAGLLAIRRFHVANGDGERDIVLIPASAHGTNAASAALAGLKVVAVANADDGSIDLADLDAKLAKHGDAVAAIMITYPSTHGVFEGHVREVCAKVHAAGGQVYIDGANLNALVGLAQPGEFGGDVSHLNLHKTFTIPHGGGGPGVGPVCVAEHLVPFLPSDPLSGELLSDGGLDAVSGRPVSAARYGSAGVLPISWTYIAMMGAEGLAEASRMALVGANYISKSLEDAFPTVYVGDNGLVAHECILDVRDLAKKSGITAEDVSKRLMDFGFHAPTLAFPVPGTLMVEPTESEDKGELDRFIEAMRTIRAEIDEVIAGDVTAEESVLRAAPFTAASLLRGDFDEAVGGGKFSREKAAFPVDSLRADKYFPPVRRIDNAYGDRNLMCSCPPIEAFDIDGGAGVAGAGGAGAGAEAAAADKKESDDE</sequence>
<dbReference type="GO" id="GO:0004375">
    <property type="term" value="F:glycine dehydrogenase (decarboxylating) activity"/>
    <property type="evidence" value="ECO:0007669"/>
    <property type="project" value="UniProtKB-EC"/>
</dbReference>
<dbReference type="InterPro" id="IPR015422">
    <property type="entry name" value="PyrdxlP-dep_Trfase_small"/>
</dbReference>
<dbReference type="PANTHER" id="PTHR11773">
    <property type="entry name" value="GLYCINE DEHYDROGENASE, DECARBOXYLATING"/>
    <property type="match status" value="1"/>
</dbReference>
<organism evidence="13 14">
    <name type="scientific">Corynebacterium xerosis</name>
    <dbReference type="NCBI Taxonomy" id="1725"/>
    <lineage>
        <taxon>Bacteria</taxon>
        <taxon>Bacillati</taxon>
        <taxon>Actinomycetota</taxon>
        <taxon>Actinomycetes</taxon>
        <taxon>Mycobacteriales</taxon>
        <taxon>Corynebacteriaceae</taxon>
        <taxon>Corynebacterium</taxon>
    </lineage>
</organism>
<evidence type="ECO:0000313" key="14">
    <source>
        <dbReference type="Proteomes" id="UP000589552"/>
    </source>
</evidence>
<dbReference type="Proteomes" id="UP000589552">
    <property type="component" value="Unassembled WGS sequence"/>
</dbReference>
<dbReference type="NCBIfam" id="TIGR00461">
    <property type="entry name" value="gcvP"/>
    <property type="match status" value="1"/>
</dbReference>
<dbReference type="InterPro" id="IPR015424">
    <property type="entry name" value="PyrdxlP-dep_Trfase"/>
</dbReference>
<accession>A0A7X9SVL6</accession>
<dbReference type="GO" id="GO:0030170">
    <property type="term" value="F:pyridoxal phosphate binding"/>
    <property type="evidence" value="ECO:0007669"/>
    <property type="project" value="TreeGrafter"/>
</dbReference>
<dbReference type="FunFam" id="3.40.640.10:FF:000224">
    <property type="entry name" value="Probable glycine dehydrogenase (decarboxylating) subunit 2"/>
    <property type="match status" value="1"/>
</dbReference>
<evidence type="ECO:0000256" key="5">
    <source>
        <dbReference type="ARBA" id="ARBA00012134"/>
    </source>
</evidence>
<dbReference type="InterPro" id="IPR015421">
    <property type="entry name" value="PyrdxlP-dep_Trfase_major"/>
</dbReference>
<feature type="compositionally biased region" description="Basic and acidic residues" evidence="10">
    <location>
        <begin position="1033"/>
        <end position="1042"/>
    </location>
</feature>
<dbReference type="EMBL" id="JABAGA010000002">
    <property type="protein sequence ID" value="NMF08843.1"/>
    <property type="molecule type" value="Genomic_DNA"/>
</dbReference>
<feature type="domain" description="Glycine cleavage system P-protein N-terminal" evidence="11">
    <location>
        <begin position="10"/>
        <end position="476"/>
    </location>
</feature>
<protein>
    <recommendedName>
        <fullName evidence="5">glycine dehydrogenase (aminomethyl-transferring)</fullName>
        <ecNumber evidence="5">1.4.4.2</ecNumber>
    </recommendedName>
</protein>
<comment type="catalytic activity">
    <reaction evidence="8">
        <text>N(6)-[(R)-lipoyl]-L-lysyl-[glycine-cleavage complex H protein] + glycine + H(+) = N(6)-[(R)-S(8)-aminomethyldihydrolipoyl]-L-lysyl-[glycine-cleavage complex H protein] + CO2</text>
        <dbReference type="Rhea" id="RHEA:24304"/>
        <dbReference type="Rhea" id="RHEA-COMP:10494"/>
        <dbReference type="Rhea" id="RHEA-COMP:10495"/>
        <dbReference type="ChEBI" id="CHEBI:15378"/>
        <dbReference type="ChEBI" id="CHEBI:16526"/>
        <dbReference type="ChEBI" id="CHEBI:57305"/>
        <dbReference type="ChEBI" id="CHEBI:83099"/>
        <dbReference type="ChEBI" id="CHEBI:83143"/>
        <dbReference type="EC" id="1.4.4.2"/>
    </reaction>
</comment>
<evidence type="ECO:0000256" key="9">
    <source>
        <dbReference type="PIRSR" id="PIRSR603437-50"/>
    </source>
</evidence>
<evidence type="ECO:0000256" key="6">
    <source>
        <dbReference type="ARBA" id="ARBA00022898"/>
    </source>
</evidence>
<comment type="function">
    <text evidence="2">The glycine cleavage system catalyzes the degradation of glycine. The P protein binds the alpha-amino group of glycine through its pyridoxal phosphate cofactor; CO(2) is released and the remaining methylamine moiety is then transferred to the lipoamide cofactor of the H protein.</text>
</comment>
<feature type="region of interest" description="Disordered" evidence="10">
    <location>
        <begin position="1022"/>
        <end position="1042"/>
    </location>
</feature>
<dbReference type="GO" id="GO:0005829">
    <property type="term" value="C:cytosol"/>
    <property type="evidence" value="ECO:0007669"/>
    <property type="project" value="TreeGrafter"/>
</dbReference>
<comment type="similarity">
    <text evidence="3">Belongs to the GcvP family.</text>
</comment>
<reference evidence="13 14" key="1">
    <citation type="submission" date="2020-04" db="EMBL/GenBank/DDBJ databases">
        <authorList>
            <person name="Hitch T.C.A."/>
            <person name="Wylensek D."/>
            <person name="Clavel T."/>
        </authorList>
    </citation>
    <scope>NUCLEOTIDE SEQUENCE [LARGE SCALE GENOMIC DNA]</scope>
    <source>
        <strain evidence="13 14">BL-383-APC-2I</strain>
    </source>
</reference>
<feature type="region of interest" description="Disordered" evidence="10">
    <location>
        <begin position="216"/>
        <end position="235"/>
    </location>
</feature>
<dbReference type="Pfam" id="PF02347">
    <property type="entry name" value="GDC-P"/>
    <property type="match status" value="2"/>
</dbReference>
<feature type="modified residue" description="N6-(pyridoxal phosphate)lysine" evidence="9">
    <location>
        <position position="750"/>
    </location>
</feature>
<comment type="caution">
    <text evidence="13">The sequence shown here is derived from an EMBL/GenBank/DDBJ whole genome shotgun (WGS) entry which is preliminary data.</text>
</comment>
<gene>
    <name evidence="13" type="primary">gcvP</name>
    <name evidence="13" type="ORF">HF852_04350</name>
</gene>
<evidence type="ECO:0000256" key="2">
    <source>
        <dbReference type="ARBA" id="ARBA00003788"/>
    </source>
</evidence>
<evidence type="ECO:0000256" key="10">
    <source>
        <dbReference type="SAM" id="MobiDB-lite"/>
    </source>
</evidence>
<dbReference type="NCBIfam" id="NF003346">
    <property type="entry name" value="PRK04366.1"/>
    <property type="match status" value="1"/>
</dbReference>
<evidence type="ECO:0000259" key="11">
    <source>
        <dbReference type="Pfam" id="PF02347"/>
    </source>
</evidence>
<evidence type="ECO:0000256" key="4">
    <source>
        <dbReference type="ARBA" id="ARBA00011690"/>
    </source>
</evidence>
<dbReference type="InterPro" id="IPR020581">
    <property type="entry name" value="GDC_P"/>
</dbReference>
<dbReference type="InterPro" id="IPR003437">
    <property type="entry name" value="GcvP"/>
</dbReference>
<dbReference type="GO" id="GO:0016594">
    <property type="term" value="F:glycine binding"/>
    <property type="evidence" value="ECO:0007669"/>
    <property type="project" value="TreeGrafter"/>
</dbReference>